<comment type="caution">
    <text evidence="2">The sequence shown here is derived from an EMBL/GenBank/DDBJ whole genome shotgun (WGS) entry which is preliminary data.</text>
</comment>
<sequence>MTKATTPSTPDPAAGADLELTAGSVPEFLALLRKIKTRSGRTAGQLAKYGRLPRSTVYNFVAEKNVALPRKPEQVQRFCRGCRLTEAQTAQVMRLWENLNENNTRKLAPRDSSPAMVDLSEIRDELRKMLQQADIPAPNPLQPNSAVHSSRRATWEFPHEVGSEGTYHFSREQAGFERGLGAALTIVLMALLAHLAKWMFSNLPLWVAVYMTCFLGFFQLGWIRLITRVWNFEPDAKPRRKLLAAIPAACVCTAAATPFVGPFAGSCFGLVVASLVFPFVRERMPDTWQDARRACRDFWIVYPGLWRDCQGLWRRLILNTPRN</sequence>
<dbReference type="Proteomes" id="UP001601948">
    <property type="component" value="Unassembled WGS sequence"/>
</dbReference>
<feature type="transmembrane region" description="Helical" evidence="1">
    <location>
        <begin position="263"/>
        <end position="280"/>
    </location>
</feature>
<evidence type="ECO:0000256" key="1">
    <source>
        <dbReference type="SAM" id="Phobius"/>
    </source>
</evidence>
<keyword evidence="3" id="KW-1185">Reference proteome</keyword>
<accession>A0ABW6QY22</accession>
<feature type="transmembrane region" description="Helical" evidence="1">
    <location>
        <begin position="206"/>
        <end position="227"/>
    </location>
</feature>
<keyword evidence="1" id="KW-1133">Transmembrane helix</keyword>
<evidence type="ECO:0008006" key="4">
    <source>
        <dbReference type="Google" id="ProtNLM"/>
    </source>
</evidence>
<name>A0ABW6QY22_9NOCA</name>
<keyword evidence="1" id="KW-0472">Membrane</keyword>
<dbReference type="RefSeq" id="WP_387721209.1">
    <property type="nucleotide sequence ID" value="NZ_JBIAPI010000007.1"/>
</dbReference>
<dbReference type="EMBL" id="JBIAPI010000007">
    <property type="protein sequence ID" value="MFF3226166.1"/>
    <property type="molecule type" value="Genomic_DNA"/>
</dbReference>
<keyword evidence="1" id="KW-0812">Transmembrane</keyword>
<organism evidence="2 3">
    <name type="scientific">Nocardia suismassiliense</name>
    <dbReference type="NCBI Taxonomy" id="2077092"/>
    <lineage>
        <taxon>Bacteria</taxon>
        <taxon>Bacillati</taxon>
        <taxon>Actinomycetota</taxon>
        <taxon>Actinomycetes</taxon>
        <taxon>Mycobacteriales</taxon>
        <taxon>Nocardiaceae</taxon>
        <taxon>Nocardia</taxon>
    </lineage>
</organism>
<proteinExistence type="predicted"/>
<gene>
    <name evidence="2" type="ORF">ACFYV7_25455</name>
</gene>
<feature type="transmembrane region" description="Helical" evidence="1">
    <location>
        <begin position="180"/>
        <end position="200"/>
    </location>
</feature>
<protein>
    <recommendedName>
        <fullName evidence="4">HTH cro/C1-type domain-containing protein</fullName>
    </recommendedName>
</protein>
<evidence type="ECO:0000313" key="2">
    <source>
        <dbReference type="EMBL" id="MFF3226166.1"/>
    </source>
</evidence>
<evidence type="ECO:0000313" key="3">
    <source>
        <dbReference type="Proteomes" id="UP001601948"/>
    </source>
</evidence>
<reference evidence="2 3" key="1">
    <citation type="submission" date="2024-10" db="EMBL/GenBank/DDBJ databases">
        <title>The Natural Products Discovery Center: Release of the First 8490 Sequenced Strains for Exploring Actinobacteria Biosynthetic Diversity.</title>
        <authorList>
            <person name="Kalkreuter E."/>
            <person name="Kautsar S.A."/>
            <person name="Yang D."/>
            <person name="Bader C.D."/>
            <person name="Teijaro C.N."/>
            <person name="Fluegel L."/>
            <person name="Davis C.M."/>
            <person name="Simpson J.R."/>
            <person name="Lauterbach L."/>
            <person name="Steele A.D."/>
            <person name="Gui C."/>
            <person name="Meng S."/>
            <person name="Li G."/>
            <person name="Viehrig K."/>
            <person name="Ye F."/>
            <person name="Su P."/>
            <person name="Kiefer A.F."/>
            <person name="Nichols A."/>
            <person name="Cepeda A.J."/>
            <person name="Yan W."/>
            <person name="Fan B."/>
            <person name="Jiang Y."/>
            <person name="Adhikari A."/>
            <person name="Zheng C.-J."/>
            <person name="Schuster L."/>
            <person name="Cowan T.M."/>
            <person name="Smanski M.J."/>
            <person name="Chevrette M.G."/>
            <person name="De Carvalho L.P.S."/>
            <person name="Shen B."/>
        </authorList>
    </citation>
    <scope>NUCLEOTIDE SEQUENCE [LARGE SCALE GENOMIC DNA]</scope>
    <source>
        <strain evidence="2 3">NPDC003040</strain>
    </source>
</reference>